<reference evidence="5 6" key="1">
    <citation type="submission" date="2017-04" db="EMBL/GenBank/DDBJ databases">
        <authorList>
            <person name="Afonso C.L."/>
            <person name="Miller P.J."/>
            <person name="Scott M.A."/>
            <person name="Spackman E."/>
            <person name="Goraichik I."/>
            <person name="Dimitrov K.M."/>
            <person name="Suarez D.L."/>
            <person name="Swayne D.E."/>
        </authorList>
    </citation>
    <scope>NUCLEOTIDE SEQUENCE [LARGE SCALE GENOMIC DNA]</scope>
    <source>
        <strain evidence="5 6">KR-140</strain>
    </source>
</reference>
<gene>
    <name evidence="5" type="ORF">SAMN00790413_04196</name>
</gene>
<dbReference type="GO" id="GO:0003677">
    <property type="term" value="F:DNA binding"/>
    <property type="evidence" value="ECO:0007669"/>
    <property type="project" value="UniProtKB-KW"/>
</dbReference>
<sequence>MSRKRPPLKADLGALLGETAALGKAALPTGTLPIGALRPGASQPRRAFSEAGLAELAASMRERGVLQPLLVRPVEDGHEIVAGERRWRAAQLAGLTEVPVVIRTFTDQEARAAALVENLQREDLNIIDEVDGKLDLVAVALGLPREEARSRLIRLTKEEPGEEAEVLTALFAPLRETWTAFAKNKLRVLNWPPTLLGALRGGLPYTLAGVIAAAPEEHHAALIALAQNGASRSNLRAEADRLGKPVPVEETSRATRVAQKLGSRRFLAGLDPQAKKAIDRWLDRMPEPLRQALEAVD</sequence>
<dbReference type="InterPro" id="IPR003115">
    <property type="entry name" value="ParB_N"/>
</dbReference>
<accession>A0A1W1UPH2</accession>
<evidence type="ECO:0000256" key="1">
    <source>
        <dbReference type="ARBA" id="ARBA00006295"/>
    </source>
</evidence>
<dbReference type="GO" id="GO:0007059">
    <property type="term" value="P:chromosome segregation"/>
    <property type="evidence" value="ECO:0007669"/>
    <property type="project" value="UniProtKB-KW"/>
</dbReference>
<dbReference type="FunFam" id="3.90.1530.30:FF:000001">
    <property type="entry name" value="Chromosome partitioning protein ParB"/>
    <property type="match status" value="1"/>
</dbReference>
<keyword evidence="2" id="KW-0159">Chromosome partition</keyword>
<dbReference type="InterPro" id="IPR036086">
    <property type="entry name" value="ParB/Sulfiredoxin_sf"/>
</dbReference>
<dbReference type="SUPFAM" id="SSF110849">
    <property type="entry name" value="ParB/Sulfiredoxin"/>
    <property type="match status" value="1"/>
</dbReference>
<protein>
    <submittedName>
        <fullName evidence="5">Chromosome partitioning protein, ParB family</fullName>
    </submittedName>
</protein>
<dbReference type="GO" id="GO:0005694">
    <property type="term" value="C:chromosome"/>
    <property type="evidence" value="ECO:0007669"/>
    <property type="project" value="TreeGrafter"/>
</dbReference>
<dbReference type="Proteomes" id="UP000192582">
    <property type="component" value="Unassembled WGS sequence"/>
</dbReference>
<name>A0A1W1UPH2_9DEIO</name>
<dbReference type="STRING" id="695939.SAMN00790413_04196"/>
<dbReference type="AlphaFoldDB" id="A0A1W1UPH2"/>
<dbReference type="CDD" id="cd16393">
    <property type="entry name" value="SPO0J_N"/>
    <property type="match status" value="1"/>
</dbReference>
<dbReference type="Pfam" id="PF02195">
    <property type="entry name" value="ParB_N"/>
    <property type="match status" value="1"/>
</dbReference>
<organism evidence="5 6">
    <name type="scientific">Deinococcus hopiensis KR-140</name>
    <dbReference type="NCBI Taxonomy" id="695939"/>
    <lineage>
        <taxon>Bacteria</taxon>
        <taxon>Thermotogati</taxon>
        <taxon>Deinococcota</taxon>
        <taxon>Deinococci</taxon>
        <taxon>Deinococcales</taxon>
        <taxon>Deinococcaceae</taxon>
        <taxon>Deinococcus</taxon>
    </lineage>
</organism>
<dbReference type="NCBIfam" id="TIGR00180">
    <property type="entry name" value="parB_part"/>
    <property type="match status" value="1"/>
</dbReference>
<keyword evidence="3" id="KW-0238">DNA-binding</keyword>
<dbReference type="Gene3D" id="1.10.10.2830">
    <property type="match status" value="1"/>
</dbReference>
<dbReference type="FunFam" id="1.10.10.2830:FF:000003">
    <property type="entry name" value="Probable chromosome 2-partitioning protein ParB"/>
    <property type="match status" value="1"/>
</dbReference>
<evidence type="ECO:0000259" key="4">
    <source>
        <dbReference type="SMART" id="SM00470"/>
    </source>
</evidence>
<dbReference type="InterPro" id="IPR050336">
    <property type="entry name" value="Chromosome_partition/occlusion"/>
</dbReference>
<dbReference type="OrthoDB" id="9802051at2"/>
<dbReference type="Gene3D" id="3.90.1530.30">
    <property type="match status" value="1"/>
</dbReference>
<feature type="domain" description="ParB-like N-terminal" evidence="4">
    <location>
        <begin position="30"/>
        <end position="119"/>
    </location>
</feature>
<comment type="similarity">
    <text evidence="1">Belongs to the ParB family.</text>
</comment>
<dbReference type="SUPFAM" id="SSF109709">
    <property type="entry name" value="KorB DNA-binding domain-like"/>
    <property type="match status" value="1"/>
</dbReference>
<dbReference type="RefSeq" id="WP_084046325.1">
    <property type="nucleotide sequence ID" value="NZ_FWWU01000006.1"/>
</dbReference>
<proteinExistence type="inferred from homology"/>
<dbReference type="EMBL" id="FWWU01000006">
    <property type="protein sequence ID" value="SMB82933.1"/>
    <property type="molecule type" value="Genomic_DNA"/>
</dbReference>
<evidence type="ECO:0000256" key="3">
    <source>
        <dbReference type="ARBA" id="ARBA00023125"/>
    </source>
</evidence>
<keyword evidence="6" id="KW-1185">Reference proteome</keyword>
<dbReference type="PANTHER" id="PTHR33375:SF7">
    <property type="entry name" value="CHROMOSOME 2-PARTITIONING PROTEIN PARB-RELATED"/>
    <property type="match status" value="1"/>
</dbReference>
<evidence type="ECO:0000256" key="2">
    <source>
        <dbReference type="ARBA" id="ARBA00022829"/>
    </source>
</evidence>
<dbReference type="InterPro" id="IPR004437">
    <property type="entry name" value="ParB/RepB/Spo0J"/>
</dbReference>
<evidence type="ECO:0000313" key="6">
    <source>
        <dbReference type="Proteomes" id="UP000192582"/>
    </source>
</evidence>
<evidence type="ECO:0000313" key="5">
    <source>
        <dbReference type="EMBL" id="SMB82933.1"/>
    </source>
</evidence>
<dbReference type="PANTHER" id="PTHR33375">
    <property type="entry name" value="CHROMOSOME-PARTITIONING PROTEIN PARB-RELATED"/>
    <property type="match status" value="1"/>
</dbReference>
<dbReference type="SMART" id="SM00470">
    <property type="entry name" value="ParB"/>
    <property type="match status" value="1"/>
</dbReference>